<evidence type="ECO:0000313" key="5">
    <source>
        <dbReference type="Proteomes" id="UP001278766"/>
    </source>
</evidence>
<feature type="region of interest" description="Disordered" evidence="2">
    <location>
        <begin position="1"/>
        <end position="51"/>
    </location>
</feature>
<dbReference type="EMBL" id="JAUEPN010000002">
    <property type="protein sequence ID" value="KAK3298437.1"/>
    <property type="molecule type" value="Genomic_DNA"/>
</dbReference>
<gene>
    <name evidence="4" type="ORF">B0H64DRAFT_385138</name>
</gene>
<dbReference type="RefSeq" id="XP_062661951.1">
    <property type="nucleotide sequence ID" value="XM_062803053.1"/>
</dbReference>
<dbReference type="InterPro" id="IPR001841">
    <property type="entry name" value="Znf_RING"/>
</dbReference>
<evidence type="ECO:0000313" key="4">
    <source>
        <dbReference type="EMBL" id="KAK3298437.1"/>
    </source>
</evidence>
<dbReference type="InterPro" id="IPR013083">
    <property type="entry name" value="Znf_RING/FYVE/PHD"/>
</dbReference>
<feature type="compositionally biased region" description="Polar residues" evidence="2">
    <location>
        <begin position="27"/>
        <end position="45"/>
    </location>
</feature>
<dbReference type="PROSITE" id="PS50089">
    <property type="entry name" value="ZF_RING_2"/>
    <property type="match status" value="1"/>
</dbReference>
<keyword evidence="5" id="KW-1185">Reference proteome</keyword>
<dbReference type="Gene3D" id="3.30.40.10">
    <property type="entry name" value="Zinc/RING finger domain, C3HC4 (zinc finger)"/>
    <property type="match status" value="1"/>
</dbReference>
<dbReference type="AlphaFoldDB" id="A0AAE0HLJ9"/>
<proteinExistence type="predicted"/>
<reference evidence="4" key="2">
    <citation type="submission" date="2023-06" db="EMBL/GenBank/DDBJ databases">
        <authorList>
            <consortium name="Lawrence Berkeley National Laboratory"/>
            <person name="Haridas S."/>
            <person name="Hensen N."/>
            <person name="Bonometti L."/>
            <person name="Westerberg I."/>
            <person name="Brannstrom I.O."/>
            <person name="Guillou S."/>
            <person name="Cros-Aarteil S."/>
            <person name="Calhoun S."/>
            <person name="Kuo A."/>
            <person name="Mondo S."/>
            <person name="Pangilinan J."/>
            <person name="Riley R."/>
            <person name="Labutti K."/>
            <person name="Andreopoulos B."/>
            <person name="Lipzen A."/>
            <person name="Chen C."/>
            <person name="Yanf M."/>
            <person name="Daum C."/>
            <person name="Ng V."/>
            <person name="Clum A."/>
            <person name="Steindorff A."/>
            <person name="Ohm R."/>
            <person name="Martin F."/>
            <person name="Silar P."/>
            <person name="Natvig D."/>
            <person name="Lalanne C."/>
            <person name="Gautier V."/>
            <person name="Ament-Velasquez S.L."/>
            <person name="Kruys A."/>
            <person name="Hutchinson M.I."/>
            <person name="Powell A.J."/>
            <person name="Barry K."/>
            <person name="Miller A.N."/>
            <person name="Grigoriev I.V."/>
            <person name="Debuchy R."/>
            <person name="Gladieux P."/>
            <person name="Thoren M.H."/>
            <person name="Johannesson H."/>
        </authorList>
    </citation>
    <scope>NUCLEOTIDE SEQUENCE</scope>
    <source>
        <strain evidence="4">CBS 168.71</strain>
    </source>
</reference>
<evidence type="ECO:0000256" key="2">
    <source>
        <dbReference type="SAM" id="MobiDB-lite"/>
    </source>
</evidence>
<evidence type="ECO:0000259" key="3">
    <source>
        <dbReference type="PROSITE" id="PS50089"/>
    </source>
</evidence>
<keyword evidence="1" id="KW-0862">Zinc</keyword>
<comment type="caution">
    <text evidence="4">The sequence shown here is derived from an EMBL/GenBank/DDBJ whole genome shotgun (WGS) entry which is preliminary data.</text>
</comment>
<feature type="compositionally biased region" description="Acidic residues" evidence="2">
    <location>
        <begin position="1"/>
        <end position="18"/>
    </location>
</feature>
<evidence type="ECO:0000256" key="1">
    <source>
        <dbReference type="PROSITE-ProRule" id="PRU00175"/>
    </source>
</evidence>
<organism evidence="4 5">
    <name type="scientific">Chaetomium fimeti</name>
    <dbReference type="NCBI Taxonomy" id="1854472"/>
    <lineage>
        <taxon>Eukaryota</taxon>
        <taxon>Fungi</taxon>
        <taxon>Dikarya</taxon>
        <taxon>Ascomycota</taxon>
        <taxon>Pezizomycotina</taxon>
        <taxon>Sordariomycetes</taxon>
        <taxon>Sordariomycetidae</taxon>
        <taxon>Sordariales</taxon>
        <taxon>Chaetomiaceae</taxon>
        <taxon>Chaetomium</taxon>
    </lineage>
</organism>
<dbReference type="GO" id="GO:0008270">
    <property type="term" value="F:zinc ion binding"/>
    <property type="evidence" value="ECO:0007669"/>
    <property type="project" value="UniProtKB-KW"/>
</dbReference>
<feature type="domain" description="RING-type" evidence="3">
    <location>
        <begin position="97"/>
        <end position="172"/>
    </location>
</feature>
<accession>A0AAE0HLJ9</accession>
<name>A0AAE0HLJ9_9PEZI</name>
<sequence>MDSDYSDENDDEYEESDWSSDVGSDASMGSINWDSDANSTESSDWGSDMDDDEVGEELVWLGENEWINYREEAATFPQVEEAIKGKVQGKQPPFVRCSLCLDTQLSILGLPIYNPIYREDIRRLEPGVVLICGHMFCRACWKRYCEECHFPVDGEEEEDTDSIAWLDCPICHIELSYIGCRCEITAVHLPLNEQDPAASFKYQRKHRDGKWKKDFPHLAPNPRKWPRRCSDCTVSRSSDS</sequence>
<dbReference type="GeneID" id="87840001"/>
<dbReference type="Proteomes" id="UP001278766">
    <property type="component" value="Unassembled WGS sequence"/>
</dbReference>
<keyword evidence="1" id="KW-0479">Metal-binding</keyword>
<reference evidence="4" key="1">
    <citation type="journal article" date="2023" name="Mol. Phylogenet. Evol.">
        <title>Genome-scale phylogeny and comparative genomics of the fungal order Sordariales.</title>
        <authorList>
            <person name="Hensen N."/>
            <person name="Bonometti L."/>
            <person name="Westerberg I."/>
            <person name="Brannstrom I.O."/>
            <person name="Guillou S."/>
            <person name="Cros-Aarteil S."/>
            <person name="Calhoun S."/>
            <person name="Haridas S."/>
            <person name="Kuo A."/>
            <person name="Mondo S."/>
            <person name="Pangilinan J."/>
            <person name="Riley R."/>
            <person name="LaButti K."/>
            <person name="Andreopoulos B."/>
            <person name="Lipzen A."/>
            <person name="Chen C."/>
            <person name="Yan M."/>
            <person name="Daum C."/>
            <person name="Ng V."/>
            <person name="Clum A."/>
            <person name="Steindorff A."/>
            <person name="Ohm R.A."/>
            <person name="Martin F."/>
            <person name="Silar P."/>
            <person name="Natvig D.O."/>
            <person name="Lalanne C."/>
            <person name="Gautier V."/>
            <person name="Ament-Velasquez S.L."/>
            <person name="Kruys A."/>
            <person name="Hutchinson M.I."/>
            <person name="Powell A.J."/>
            <person name="Barry K."/>
            <person name="Miller A.N."/>
            <person name="Grigoriev I.V."/>
            <person name="Debuchy R."/>
            <person name="Gladieux P."/>
            <person name="Hiltunen Thoren M."/>
            <person name="Johannesson H."/>
        </authorList>
    </citation>
    <scope>NUCLEOTIDE SEQUENCE</scope>
    <source>
        <strain evidence="4">CBS 168.71</strain>
    </source>
</reference>
<protein>
    <recommendedName>
        <fullName evidence="3">RING-type domain-containing protein</fullName>
    </recommendedName>
</protein>
<keyword evidence="1" id="KW-0863">Zinc-finger</keyword>